<accession>A0A7V7QLN5</accession>
<gene>
    <name evidence="8" type="ORF">F7O84_13950</name>
</gene>
<dbReference type="Gene3D" id="1.10.287.130">
    <property type="match status" value="1"/>
</dbReference>
<dbReference type="RefSeq" id="WP_151146374.1">
    <property type="nucleotide sequence ID" value="NZ_WAGX01000005.1"/>
</dbReference>
<evidence type="ECO:0000256" key="5">
    <source>
        <dbReference type="ARBA" id="ARBA00022777"/>
    </source>
</evidence>
<dbReference type="PANTHER" id="PTHR43711:SF1">
    <property type="entry name" value="HISTIDINE KINASE 1"/>
    <property type="match status" value="1"/>
</dbReference>
<keyword evidence="9" id="KW-1185">Reference proteome</keyword>
<dbReference type="InterPro" id="IPR036097">
    <property type="entry name" value="HisK_dim/P_sf"/>
</dbReference>
<evidence type="ECO:0000313" key="9">
    <source>
        <dbReference type="Proteomes" id="UP000461768"/>
    </source>
</evidence>
<evidence type="ECO:0000256" key="4">
    <source>
        <dbReference type="ARBA" id="ARBA00022679"/>
    </source>
</evidence>
<dbReference type="AlphaFoldDB" id="A0A7V7QLN5"/>
<keyword evidence="3" id="KW-0597">Phosphoprotein</keyword>
<evidence type="ECO:0000256" key="6">
    <source>
        <dbReference type="ARBA" id="ARBA00023012"/>
    </source>
</evidence>
<dbReference type="SUPFAM" id="SSF47384">
    <property type="entry name" value="Homodimeric domain of signal transducing histidine kinase"/>
    <property type="match status" value="1"/>
</dbReference>
<dbReference type="GO" id="GO:0000155">
    <property type="term" value="F:phosphorelay sensor kinase activity"/>
    <property type="evidence" value="ECO:0007669"/>
    <property type="project" value="InterPro"/>
</dbReference>
<dbReference type="EMBL" id="WAGX01000005">
    <property type="protein sequence ID" value="KAB1438628.1"/>
    <property type="molecule type" value="Genomic_DNA"/>
</dbReference>
<keyword evidence="4" id="KW-0808">Transferase</keyword>
<dbReference type="SUPFAM" id="SSF55874">
    <property type="entry name" value="ATPase domain of HSP90 chaperone/DNA topoisomerase II/histidine kinase"/>
    <property type="match status" value="1"/>
</dbReference>
<dbReference type="PROSITE" id="PS50109">
    <property type="entry name" value="HIS_KIN"/>
    <property type="match status" value="1"/>
</dbReference>
<dbReference type="InterPro" id="IPR036890">
    <property type="entry name" value="HATPase_C_sf"/>
</dbReference>
<dbReference type="PRINTS" id="PR00344">
    <property type="entry name" value="BCTRLSENSOR"/>
</dbReference>
<name>A0A7V7QLN5_9FIRM</name>
<dbReference type="EC" id="2.7.13.3" evidence="2"/>
<feature type="domain" description="Histidine kinase" evidence="7">
    <location>
        <begin position="37"/>
        <end position="244"/>
    </location>
</feature>
<evidence type="ECO:0000256" key="1">
    <source>
        <dbReference type="ARBA" id="ARBA00000085"/>
    </source>
</evidence>
<reference evidence="8 9" key="1">
    <citation type="submission" date="2019-09" db="EMBL/GenBank/DDBJ databases">
        <authorList>
            <person name="Valk L.C."/>
        </authorList>
    </citation>
    <scope>NUCLEOTIDE SEQUENCE [LARGE SCALE GENOMIC DNA]</scope>
    <source>
        <strain evidence="8">GalUA</strain>
    </source>
</reference>
<evidence type="ECO:0000256" key="3">
    <source>
        <dbReference type="ARBA" id="ARBA00022553"/>
    </source>
</evidence>
<comment type="caution">
    <text evidence="8">The sequence shown here is derived from an EMBL/GenBank/DDBJ whole genome shotgun (WGS) entry which is preliminary data.</text>
</comment>
<dbReference type="PANTHER" id="PTHR43711">
    <property type="entry name" value="TWO-COMPONENT HISTIDINE KINASE"/>
    <property type="match status" value="1"/>
</dbReference>
<evidence type="ECO:0000259" key="7">
    <source>
        <dbReference type="PROSITE" id="PS50109"/>
    </source>
</evidence>
<dbReference type="CDD" id="cd00075">
    <property type="entry name" value="HATPase"/>
    <property type="match status" value="1"/>
</dbReference>
<dbReference type="InterPro" id="IPR003661">
    <property type="entry name" value="HisK_dim/P_dom"/>
</dbReference>
<sequence length="246" mass="27956">MLNNNDRQQLEKLMETDPELNRLITNVMETYKFNICKFSHELRNPITLINSSLQLIESQHPEVKNFKFWNETMADIQYVRSLLDELSTYNQSETLHMSSYSISELMDSVCSSIRNDTCDYCTLTCTYDNSLPIMTGDMVKMRQVITNLLKNAKDAVNPENGSIQVRIQNLNNSHIQIIISDNGCGIHPEYQDTVFEPFVTHKTNGSGLGLSICKNIIEAHGGSIRFESQINIGTSFYITLPISSNV</sequence>
<reference evidence="8 9" key="2">
    <citation type="submission" date="2020-02" db="EMBL/GenBank/DDBJ databases">
        <title>Candidatus Galacturonibacter soehngenii shows hetero-acetogenic catabolism of galacturonic acid but lacks a canonical carbon monoxide dehydrogenase/acetyl-CoA synthase complex.</title>
        <authorList>
            <person name="Diender M."/>
            <person name="Stouten G.R."/>
            <person name="Petersen J.F."/>
            <person name="Nielsen P.H."/>
            <person name="Dueholm M.S."/>
            <person name="Pronk J.T."/>
            <person name="Van Loosdrecht M.C.M."/>
        </authorList>
    </citation>
    <scope>NUCLEOTIDE SEQUENCE [LARGE SCALE GENOMIC DNA]</scope>
    <source>
        <strain evidence="8">GalUA</strain>
    </source>
</reference>
<dbReference type="InterPro" id="IPR003594">
    <property type="entry name" value="HATPase_dom"/>
</dbReference>
<dbReference type="Pfam" id="PF02518">
    <property type="entry name" value="HATPase_c"/>
    <property type="match status" value="1"/>
</dbReference>
<dbReference type="OrthoDB" id="9815750at2"/>
<dbReference type="CDD" id="cd00082">
    <property type="entry name" value="HisKA"/>
    <property type="match status" value="1"/>
</dbReference>
<keyword evidence="6" id="KW-0902">Two-component regulatory system</keyword>
<protein>
    <recommendedName>
        <fullName evidence="2">histidine kinase</fullName>
        <ecNumber evidence="2">2.7.13.3</ecNumber>
    </recommendedName>
</protein>
<dbReference type="InterPro" id="IPR050736">
    <property type="entry name" value="Sensor_HK_Regulatory"/>
</dbReference>
<organism evidence="8 9">
    <name type="scientific">Candidatus Galacturonatibacter soehngenii</name>
    <dbReference type="NCBI Taxonomy" id="2307010"/>
    <lineage>
        <taxon>Bacteria</taxon>
        <taxon>Bacillati</taxon>
        <taxon>Bacillota</taxon>
        <taxon>Clostridia</taxon>
        <taxon>Lachnospirales</taxon>
        <taxon>Lachnospiraceae</taxon>
        <taxon>Candidatus Galacturonatibacter</taxon>
    </lineage>
</organism>
<evidence type="ECO:0000313" key="8">
    <source>
        <dbReference type="EMBL" id="KAB1438628.1"/>
    </source>
</evidence>
<evidence type="ECO:0000256" key="2">
    <source>
        <dbReference type="ARBA" id="ARBA00012438"/>
    </source>
</evidence>
<keyword evidence="5" id="KW-0418">Kinase</keyword>
<dbReference type="InterPro" id="IPR005467">
    <property type="entry name" value="His_kinase_dom"/>
</dbReference>
<dbReference type="Proteomes" id="UP000461768">
    <property type="component" value="Unassembled WGS sequence"/>
</dbReference>
<dbReference type="Gene3D" id="3.30.565.10">
    <property type="entry name" value="Histidine kinase-like ATPase, C-terminal domain"/>
    <property type="match status" value="1"/>
</dbReference>
<comment type="catalytic activity">
    <reaction evidence="1">
        <text>ATP + protein L-histidine = ADP + protein N-phospho-L-histidine.</text>
        <dbReference type="EC" id="2.7.13.3"/>
    </reaction>
</comment>
<proteinExistence type="predicted"/>
<dbReference type="InterPro" id="IPR004358">
    <property type="entry name" value="Sig_transdc_His_kin-like_C"/>
</dbReference>
<dbReference type="SMART" id="SM00387">
    <property type="entry name" value="HATPase_c"/>
    <property type="match status" value="1"/>
</dbReference>